<dbReference type="EMBL" id="JAUJYN010000004">
    <property type="protein sequence ID" value="KAK1273915.1"/>
    <property type="molecule type" value="Genomic_DNA"/>
</dbReference>
<name>A0AAV9BB89_ACOGR</name>
<evidence type="ECO:0000313" key="1">
    <source>
        <dbReference type="EMBL" id="KAK1273915.1"/>
    </source>
</evidence>
<dbReference type="AlphaFoldDB" id="A0AAV9BB89"/>
<sequence>MNDVVPIDLKLKAFIFKKLKTKLRTVYDWKDYKRGRRGVTRDWSKSVLLDACSLAQSLNNKKKEKWKIISAVWAEMLCYAASQCRGYRHAQRLSKGGESFHLSGLLMAHLGIGDMYHREAHQFKLIVEK</sequence>
<accession>A0AAV9BB89</accession>
<dbReference type="PANTHER" id="PTHR31325">
    <property type="entry name" value="OS01G0798800 PROTEIN-RELATED"/>
    <property type="match status" value="1"/>
</dbReference>
<reference evidence="1" key="2">
    <citation type="submission" date="2023-06" db="EMBL/GenBank/DDBJ databases">
        <authorList>
            <person name="Ma L."/>
            <person name="Liu K.-W."/>
            <person name="Li Z."/>
            <person name="Hsiao Y.-Y."/>
            <person name="Qi Y."/>
            <person name="Fu T."/>
            <person name="Tang G."/>
            <person name="Zhang D."/>
            <person name="Sun W.-H."/>
            <person name="Liu D.-K."/>
            <person name="Li Y."/>
            <person name="Chen G.-Z."/>
            <person name="Liu X.-D."/>
            <person name="Liao X.-Y."/>
            <person name="Jiang Y.-T."/>
            <person name="Yu X."/>
            <person name="Hao Y."/>
            <person name="Huang J."/>
            <person name="Zhao X.-W."/>
            <person name="Ke S."/>
            <person name="Chen Y.-Y."/>
            <person name="Wu W.-L."/>
            <person name="Hsu J.-L."/>
            <person name="Lin Y.-F."/>
            <person name="Huang M.-D."/>
            <person name="Li C.-Y."/>
            <person name="Huang L."/>
            <person name="Wang Z.-W."/>
            <person name="Zhao X."/>
            <person name="Zhong W.-Y."/>
            <person name="Peng D.-H."/>
            <person name="Ahmad S."/>
            <person name="Lan S."/>
            <person name="Zhang J.-S."/>
            <person name="Tsai W.-C."/>
            <person name="Van De Peer Y."/>
            <person name="Liu Z.-J."/>
        </authorList>
    </citation>
    <scope>NUCLEOTIDE SEQUENCE</scope>
    <source>
        <strain evidence="1">SCP</strain>
        <tissue evidence="1">Leaves</tissue>
    </source>
</reference>
<dbReference type="Pfam" id="PF04578">
    <property type="entry name" value="DUF594"/>
    <property type="match status" value="1"/>
</dbReference>
<organism evidence="1 2">
    <name type="scientific">Acorus gramineus</name>
    <name type="common">Dwarf sweet flag</name>
    <dbReference type="NCBI Taxonomy" id="55184"/>
    <lineage>
        <taxon>Eukaryota</taxon>
        <taxon>Viridiplantae</taxon>
        <taxon>Streptophyta</taxon>
        <taxon>Embryophyta</taxon>
        <taxon>Tracheophyta</taxon>
        <taxon>Spermatophyta</taxon>
        <taxon>Magnoliopsida</taxon>
        <taxon>Liliopsida</taxon>
        <taxon>Acoraceae</taxon>
        <taxon>Acorus</taxon>
    </lineage>
</organism>
<keyword evidence="2" id="KW-1185">Reference proteome</keyword>
<reference evidence="1" key="1">
    <citation type="journal article" date="2023" name="Nat. Commun.">
        <title>Diploid and tetraploid genomes of Acorus and the evolution of monocots.</title>
        <authorList>
            <person name="Ma L."/>
            <person name="Liu K.W."/>
            <person name="Li Z."/>
            <person name="Hsiao Y.Y."/>
            <person name="Qi Y."/>
            <person name="Fu T."/>
            <person name="Tang G.D."/>
            <person name="Zhang D."/>
            <person name="Sun W.H."/>
            <person name="Liu D.K."/>
            <person name="Li Y."/>
            <person name="Chen G.Z."/>
            <person name="Liu X.D."/>
            <person name="Liao X.Y."/>
            <person name="Jiang Y.T."/>
            <person name="Yu X."/>
            <person name="Hao Y."/>
            <person name="Huang J."/>
            <person name="Zhao X.W."/>
            <person name="Ke S."/>
            <person name="Chen Y.Y."/>
            <person name="Wu W.L."/>
            <person name="Hsu J.L."/>
            <person name="Lin Y.F."/>
            <person name="Huang M.D."/>
            <person name="Li C.Y."/>
            <person name="Huang L."/>
            <person name="Wang Z.W."/>
            <person name="Zhao X."/>
            <person name="Zhong W.Y."/>
            <person name="Peng D.H."/>
            <person name="Ahmad S."/>
            <person name="Lan S."/>
            <person name="Zhang J.S."/>
            <person name="Tsai W.C."/>
            <person name="Van de Peer Y."/>
            <person name="Liu Z.J."/>
        </authorList>
    </citation>
    <scope>NUCLEOTIDE SEQUENCE</scope>
    <source>
        <strain evidence="1">SCP</strain>
    </source>
</reference>
<comment type="caution">
    <text evidence="1">The sequence shown here is derived from an EMBL/GenBank/DDBJ whole genome shotgun (WGS) entry which is preliminary data.</text>
</comment>
<gene>
    <name evidence="1" type="ORF">QJS04_geneDACA007921</name>
</gene>
<proteinExistence type="predicted"/>
<evidence type="ECO:0000313" key="2">
    <source>
        <dbReference type="Proteomes" id="UP001179952"/>
    </source>
</evidence>
<dbReference type="InterPro" id="IPR007658">
    <property type="entry name" value="DUF594"/>
</dbReference>
<dbReference type="Proteomes" id="UP001179952">
    <property type="component" value="Unassembled WGS sequence"/>
</dbReference>
<protein>
    <submittedName>
        <fullName evidence="1">Uncharacterized protein</fullName>
    </submittedName>
</protein>